<dbReference type="AlphaFoldDB" id="A0A8H6MQY2"/>
<protein>
    <submittedName>
        <fullName evidence="2">Uncharacterized protein</fullName>
    </submittedName>
</protein>
<keyword evidence="3" id="KW-1185">Reference proteome</keyword>
<sequence>MLVVVWLHTSSLICPAYLRMLRLCAGVDDARSRGVNRDSGLHASNTVDLTKVNLAATGPRQPPPLAFLRITYASYAVHELGNFWPQELARYPLSTDTGGTSWSLDFGVFTSSTSPMPCPTGHAQGQHPHAKKYASGSLSLANFLTSWPPVTEDPPQCHAQLRNRTHWPLLAHHPLDWDGNTSTQAPSRVESSRVLGFVHETAGP</sequence>
<evidence type="ECO:0000256" key="1">
    <source>
        <dbReference type="SAM" id="SignalP"/>
    </source>
</evidence>
<proteinExistence type="predicted"/>
<accession>A0A8H6MQY2</accession>
<organism evidence="2 3">
    <name type="scientific">Colletotrichum sojae</name>
    <dbReference type="NCBI Taxonomy" id="2175907"/>
    <lineage>
        <taxon>Eukaryota</taxon>
        <taxon>Fungi</taxon>
        <taxon>Dikarya</taxon>
        <taxon>Ascomycota</taxon>
        <taxon>Pezizomycotina</taxon>
        <taxon>Sordariomycetes</taxon>
        <taxon>Hypocreomycetidae</taxon>
        <taxon>Glomerellales</taxon>
        <taxon>Glomerellaceae</taxon>
        <taxon>Colletotrichum</taxon>
        <taxon>Colletotrichum orchidearum species complex</taxon>
    </lineage>
</organism>
<keyword evidence="1" id="KW-0732">Signal</keyword>
<reference evidence="2 3" key="1">
    <citation type="journal article" date="2020" name="Phytopathology">
        <title>Genome Sequence Resources of Colletotrichum truncatum, C. plurivorum, C. musicola, and C. sojae: Four Species Pathogenic to Soybean (Glycine max).</title>
        <authorList>
            <person name="Rogerio F."/>
            <person name="Boufleur T.R."/>
            <person name="Ciampi-Guillardi M."/>
            <person name="Sukno S.A."/>
            <person name="Thon M.R."/>
            <person name="Massola Junior N.S."/>
            <person name="Baroncelli R."/>
        </authorList>
    </citation>
    <scope>NUCLEOTIDE SEQUENCE [LARGE SCALE GENOMIC DNA]</scope>
    <source>
        <strain evidence="2 3">LFN0009</strain>
    </source>
</reference>
<gene>
    <name evidence="2" type="ORF">CSOJ01_09838</name>
</gene>
<evidence type="ECO:0000313" key="3">
    <source>
        <dbReference type="Proteomes" id="UP000652219"/>
    </source>
</evidence>
<comment type="caution">
    <text evidence="2">The sequence shown here is derived from an EMBL/GenBank/DDBJ whole genome shotgun (WGS) entry which is preliminary data.</text>
</comment>
<dbReference type="Proteomes" id="UP000652219">
    <property type="component" value="Unassembled WGS sequence"/>
</dbReference>
<name>A0A8H6MQY2_9PEZI</name>
<feature type="signal peptide" evidence="1">
    <location>
        <begin position="1"/>
        <end position="26"/>
    </location>
</feature>
<feature type="chain" id="PRO_5034626497" evidence="1">
    <location>
        <begin position="27"/>
        <end position="204"/>
    </location>
</feature>
<evidence type="ECO:0000313" key="2">
    <source>
        <dbReference type="EMBL" id="KAF6804935.1"/>
    </source>
</evidence>
<dbReference type="EMBL" id="WIGN01000195">
    <property type="protein sequence ID" value="KAF6804935.1"/>
    <property type="molecule type" value="Genomic_DNA"/>
</dbReference>